<proteinExistence type="predicted"/>
<dbReference type="RefSeq" id="WP_185375667.1">
    <property type="nucleotide sequence ID" value="NZ_JAARPL010000001.1"/>
</dbReference>
<name>A0A841XU97_9LIST</name>
<reference evidence="2 3" key="1">
    <citation type="submission" date="2020-03" db="EMBL/GenBank/DDBJ databases">
        <title>Soil Listeria distribution.</title>
        <authorList>
            <person name="Liao J."/>
            <person name="Wiedmann M."/>
        </authorList>
    </citation>
    <scope>NUCLEOTIDE SEQUENCE [LARGE SCALE GENOMIC DNA]</scope>
    <source>
        <strain evidence="2 3">FSL L7-1681</strain>
    </source>
</reference>
<protein>
    <submittedName>
        <fullName evidence="2">Uncharacterized protein</fullName>
    </submittedName>
</protein>
<gene>
    <name evidence="2" type="ORF">HB847_00630</name>
</gene>
<accession>A0A841XU97</accession>
<keyword evidence="1" id="KW-0812">Transmembrane</keyword>
<feature type="transmembrane region" description="Helical" evidence="1">
    <location>
        <begin position="53"/>
        <end position="72"/>
    </location>
</feature>
<dbReference type="EMBL" id="JAARPL010000001">
    <property type="protein sequence ID" value="MBC1370851.1"/>
    <property type="molecule type" value="Genomic_DNA"/>
</dbReference>
<dbReference type="AlphaFoldDB" id="A0A841XU97"/>
<feature type="transmembrane region" description="Helical" evidence="1">
    <location>
        <begin position="12"/>
        <end position="33"/>
    </location>
</feature>
<organism evidence="2 3">
    <name type="scientific">Listeria booriae</name>
    <dbReference type="NCBI Taxonomy" id="1552123"/>
    <lineage>
        <taxon>Bacteria</taxon>
        <taxon>Bacillati</taxon>
        <taxon>Bacillota</taxon>
        <taxon>Bacilli</taxon>
        <taxon>Bacillales</taxon>
        <taxon>Listeriaceae</taxon>
        <taxon>Listeria</taxon>
    </lineage>
</organism>
<dbReference type="Proteomes" id="UP000591929">
    <property type="component" value="Unassembled WGS sequence"/>
</dbReference>
<sequence length="169" mass="19594">MNEIVKNILSYLVPILALLSVTIAIIRWSFYYFNSDALEKHLQSPLRRFISNIIPTAATMTIILVITVVAISNRFNLSPFFEELKMLSIVQFILLTITLITLYGILIIEVYAIMGAFRKDTNRLWYLAKDNDRIYISHKSYDDTYVCYIVPNSDTKTSQRTILRLEDIS</sequence>
<feature type="transmembrane region" description="Helical" evidence="1">
    <location>
        <begin position="92"/>
        <end position="114"/>
    </location>
</feature>
<evidence type="ECO:0000313" key="3">
    <source>
        <dbReference type="Proteomes" id="UP000591929"/>
    </source>
</evidence>
<evidence type="ECO:0000313" key="2">
    <source>
        <dbReference type="EMBL" id="MBC1370851.1"/>
    </source>
</evidence>
<keyword evidence="1" id="KW-0472">Membrane</keyword>
<comment type="caution">
    <text evidence="2">The sequence shown here is derived from an EMBL/GenBank/DDBJ whole genome shotgun (WGS) entry which is preliminary data.</text>
</comment>
<evidence type="ECO:0000256" key="1">
    <source>
        <dbReference type="SAM" id="Phobius"/>
    </source>
</evidence>
<keyword evidence="1" id="KW-1133">Transmembrane helix</keyword>